<dbReference type="STRING" id="452589.G9PAM4"/>
<feature type="compositionally biased region" description="Polar residues" evidence="1">
    <location>
        <begin position="539"/>
        <end position="564"/>
    </location>
</feature>
<feature type="compositionally biased region" description="Low complexity" evidence="1">
    <location>
        <begin position="382"/>
        <end position="402"/>
    </location>
</feature>
<feature type="compositionally biased region" description="Basic residues" evidence="1">
    <location>
        <begin position="582"/>
        <end position="594"/>
    </location>
</feature>
<feature type="compositionally biased region" description="Low complexity" evidence="1">
    <location>
        <begin position="290"/>
        <end position="299"/>
    </location>
</feature>
<gene>
    <name evidence="2" type="ORF">TRIATDRAFT_312982</name>
</gene>
<reference evidence="2 3" key="1">
    <citation type="journal article" date="2011" name="Genome Biol.">
        <title>Comparative genome sequence analysis underscores mycoparasitism as the ancestral life style of Trichoderma.</title>
        <authorList>
            <person name="Kubicek C.P."/>
            <person name="Herrera-Estrella A."/>
            <person name="Seidl-Seiboth V."/>
            <person name="Martinez D.A."/>
            <person name="Druzhinina I.S."/>
            <person name="Thon M."/>
            <person name="Zeilinger S."/>
            <person name="Casas-Flores S."/>
            <person name="Horwitz B.A."/>
            <person name="Mukherjee P.K."/>
            <person name="Mukherjee M."/>
            <person name="Kredics L."/>
            <person name="Alcaraz L.D."/>
            <person name="Aerts A."/>
            <person name="Antal Z."/>
            <person name="Atanasova L."/>
            <person name="Cervantes-Badillo M.G."/>
            <person name="Challacombe J."/>
            <person name="Chertkov O."/>
            <person name="McCluskey K."/>
            <person name="Coulpier F."/>
            <person name="Deshpande N."/>
            <person name="von Doehren H."/>
            <person name="Ebbole D.J."/>
            <person name="Esquivel-Naranjo E.U."/>
            <person name="Fekete E."/>
            <person name="Flipphi M."/>
            <person name="Glaser F."/>
            <person name="Gomez-Rodriguez E.Y."/>
            <person name="Gruber S."/>
            <person name="Han C."/>
            <person name="Henrissat B."/>
            <person name="Hermosa R."/>
            <person name="Hernandez-Onate M."/>
            <person name="Karaffa L."/>
            <person name="Kosti I."/>
            <person name="Le Crom S."/>
            <person name="Lindquist E."/>
            <person name="Lucas S."/>
            <person name="Luebeck M."/>
            <person name="Luebeck P.S."/>
            <person name="Margeot A."/>
            <person name="Metz B."/>
            <person name="Misra M."/>
            <person name="Nevalainen H."/>
            <person name="Omann M."/>
            <person name="Packer N."/>
            <person name="Perrone G."/>
            <person name="Uresti-Rivera E.E."/>
            <person name="Salamov A."/>
            <person name="Schmoll M."/>
            <person name="Seiboth B."/>
            <person name="Shapiro H."/>
            <person name="Sukno S."/>
            <person name="Tamayo-Ramos J.A."/>
            <person name="Tisch D."/>
            <person name="Wiest A."/>
            <person name="Wilkinson H.H."/>
            <person name="Zhang M."/>
            <person name="Coutinho P.M."/>
            <person name="Kenerley C.M."/>
            <person name="Monte E."/>
            <person name="Baker S.E."/>
            <person name="Grigoriev I.V."/>
        </authorList>
    </citation>
    <scope>NUCLEOTIDE SEQUENCE [LARGE SCALE GENOMIC DNA]</scope>
    <source>
        <strain evidence="3">ATCC 20476 / IMI 206040</strain>
    </source>
</reference>
<dbReference type="KEGG" id="tatv:25782923"/>
<keyword evidence="3" id="KW-1185">Reference proteome</keyword>
<proteinExistence type="predicted"/>
<dbReference type="EMBL" id="ABDG02000028">
    <property type="protein sequence ID" value="EHK40057.1"/>
    <property type="molecule type" value="Genomic_DNA"/>
</dbReference>
<dbReference type="AlphaFoldDB" id="G9PAM4"/>
<comment type="caution">
    <text evidence="2">The sequence shown here is derived from an EMBL/GenBank/DDBJ whole genome shotgun (WGS) entry which is preliminary data.</text>
</comment>
<sequence>MEQTSWLDLSTESDGITSPSPPPSPPSSPIKLTRSKSIIERSGSRASVYSISPNTSRTDDQLFGRAGLPPWDRTVDLVYHKYKRGEAKRDRTIALKASIANFFSLHKRQRSSQTSSNIAPLGSKPISLNRFCWNQDCWEPSDFTPLHDVLAAFRPYLAVSFDLYAELFAIILVEYTFHVTFSPFIAPKLNPLATTWLNKYGPFMRSLVIEVDLSRLGFGPSPSAISLLPGISRVQDLILNFSMSQLRRAPEAPLESLILACRRFYGEREEIPKPPAESTNKKDSENTQNSSSAVVLVKSSKSSSSDISERIARAISPAPQESFRQSVLITHDNTKSEPVAWDLEDSEGEDGEEEEEEEEEEEGDEDDDDDEDGDTDGNSFESSYYSSSSSDSSSNADNSLLAPTPSIPEEKPFYCPDKHLSICNHLARLRNKVTSLRIVGFSDEYSHALIATLFPHLKAFPIANHSYRVAPSTLWPRLRGQKSWIDAGRGELVLDDHEVIPEPCIFPEGLVQLPPPVIYRSGIRSLPWCREPTHRPRHNATNSGSSWPSQTSIESSEANTSTNSRRSDEKSRMQKLFGKYKDRSRRRPRPVSAP</sequence>
<feature type="region of interest" description="Disordered" evidence="1">
    <location>
        <begin position="329"/>
        <end position="404"/>
    </location>
</feature>
<feature type="compositionally biased region" description="Pro residues" evidence="1">
    <location>
        <begin position="19"/>
        <end position="28"/>
    </location>
</feature>
<evidence type="ECO:0000256" key="1">
    <source>
        <dbReference type="SAM" id="MobiDB-lite"/>
    </source>
</evidence>
<dbReference type="OMA" id="CRRFYGK"/>
<dbReference type="eggNOG" id="ENOG502RJIT">
    <property type="taxonomic scope" value="Eukaryota"/>
</dbReference>
<organism evidence="2 3">
    <name type="scientific">Hypocrea atroviridis (strain ATCC 20476 / IMI 206040)</name>
    <name type="common">Trichoderma atroviride</name>
    <dbReference type="NCBI Taxonomy" id="452589"/>
    <lineage>
        <taxon>Eukaryota</taxon>
        <taxon>Fungi</taxon>
        <taxon>Dikarya</taxon>
        <taxon>Ascomycota</taxon>
        <taxon>Pezizomycotina</taxon>
        <taxon>Sordariomycetes</taxon>
        <taxon>Hypocreomycetidae</taxon>
        <taxon>Hypocreales</taxon>
        <taxon>Hypocreaceae</taxon>
        <taxon>Trichoderma</taxon>
    </lineage>
</organism>
<name>G9PAM4_HYPAI</name>
<evidence type="ECO:0000313" key="2">
    <source>
        <dbReference type="EMBL" id="EHK40057.1"/>
    </source>
</evidence>
<dbReference type="HOGENOM" id="CLU_448379_0_0_1"/>
<feature type="region of interest" description="Disordered" evidence="1">
    <location>
        <begin position="1"/>
        <end position="36"/>
    </location>
</feature>
<protein>
    <submittedName>
        <fullName evidence="2">Uncharacterized protein</fullName>
    </submittedName>
</protein>
<dbReference type="OrthoDB" id="4776573at2759"/>
<feature type="region of interest" description="Disordered" evidence="1">
    <location>
        <begin position="270"/>
        <end position="299"/>
    </location>
</feature>
<feature type="region of interest" description="Disordered" evidence="1">
    <location>
        <begin position="534"/>
        <end position="594"/>
    </location>
</feature>
<feature type="compositionally biased region" description="Acidic residues" evidence="1">
    <location>
        <begin position="342"/>
        <end position="375"/>
    </location>
</feature>
<dbReference type="GeneID" id="25782923"/>
<evidence type="ECO:0000313" key="3">
    <source>
        <dbReference type="Proteomes" id="UP000005426"/>
    </source>
</evidence>
<feature type="compositionally biased region" description="Polar residues" evidence="1">
    <location>
        <begin position="1"/>
        <end position="17"/>
    </location>
</feature>
<dbReference type="Proteomes" id="UP000005426">
    <property type="component" value="Unassembled WGS sequence"/>
</dbReference>
<accession>G9PAM4</accession>